<gene>
    <name evidence="2" type="ORF">BUY44_03420</name>
    <name evidence="4" type="ORF">BUY47_04255</name>
    <name evidence="3" type="ORF">BUY48_09615</name>
</gene>
<sequence length="92" mass="11001">MMLNILMLLIILVALQLIIGHFFHVIGFSLLHSIILTLLPLGIGLFLIQVFYYERRYPNWNVPLNVKLRLKYMYIITFFEYIAVYICLFVFK</sequence>
<proteinExistence type="predicted"/>
<dbReference type="OrthoDB" id="2410764at2"/>
<dbReference type="EMBL" id="PYZH01000072">
    <property type="protein sequence ID" value="PTF12401.1"/>
    <property type="molecule type" value="Genomic_DNA"/>
</dbReference>
<dbReference type="RefSeq" id="WP_103165511.1">
    <property type="nucleotide sequence ID" value="NZ_CP130489.1"/>
</dbReference>
<keyword evidence="1" id="KW-1133">Transmembrane helix</keyword>
<evidence type="ECO:0000313" key="2">
    <source>
        <dbReference type="EMBL" id="PTE74005.1"/>
    </source>
</evidence>
<evidence type="ECO:0000256" key="1">
    <source>
        <dbReference type="SAM" id="Phobius"/>
    </source>
</evidence>
<reference evidence="5 6" key="1">
    <citation type="journal article" date="2016" name="Front. Microbiol.">
        <title>Comprehensive Phylogenetic Analysis of Bovine Non-aureus Staphylococci Species Based on Whole-Genome Sequencing.</title>
        <authorList>
            <person name="Naushad S."/>
            <person name="Barkema H.W."/>
            <person name="Luby C."/>
            <person name="Condas L.A."/>
            <person name="Nobrega D.B."/>
            <person name="Carson D.A."/>
            <person name="De Buck J."/>
        </authorList>
    </citation>
    <scope>NUCLEOTIDE SEQUENCE [LARGE SCALE GENOMIC DNA]</scope>
    <source>
        <strain evidence="4 5">SNUC 1409</strain>
        <strain evidence="3 7">SNUC 4143</strain>
        <strain evidence="2 6">SNUC 761</strain>
    </source>
</reference>
<evidence type="ECO:0000313" key="4">
    <source>
        <dbReference type="EMBL" id="PTF14636.1"/>
    </source>
</evidence>
<accession>A0A2K4DV15</accession>
<dbReference type="GeneID" id="48888714"/>
<evidence type="ECO:0000313" key="7">
    <source>
        <dbReference type="Proteomes" id="UP000243350"/>
    </source>
</evidence>
<reference evidence="4" key="3">
    <citation type="submission" date="2018-03" db="EMBL/GenBank/DDBJ databases">
        <authorList>
            <person name="Naushad S."/>
        </authorList>
    </citation>
    <scope>NUCLEOTIDE SEQUENCE</scope>
    <source>
        <strain evidence="4">SNUC 1409</strain>
    </source>
</reference>
<keyword evidence="1" id="KW-0472">Membrane</keyword>
<dbReference type="EMBL" id="PYZI01000003">
    <property type="protein sequence ID" value="PTF14636.1"/>
    <property type="molecule type" value="Genomic_DNA"/>
</dbReference>
<comment type="caution">
    <text evidence="3">The sequence shown here is derived from an EMBL/GenBank/DDBJ whole genome shotgun (WGS) entry which is preliminary data.</text>
</comment>
<keyword evidence="5" id="KW-1185">Reference proteome</keyword>
<evidence type="ECO:0000313" key="5">
    <source>
        <dbReference type="Proteomes" id="UP000242088"/>
    </source>
</evidence>
<reference evidence="3" key="2">
    <citation type="submission" date="2018-03" db="EMBL/GenBank/DDBJ databases">
        <authorList>
            <person name="Keele B.F."/>
        </authorList>
    </citation>
    <scope>NUCLEOTIDE SEQUENCE</scope>
    <source>
        <strain evidence="3">SNUC 4143</strain>
        <strain evidence="2">SNUC 761</strain>
    </source>
</reference>
<organism evidence="3 7">
    <name type="scientific">Staphylococcus devriesei</name>
    <dbReference type="NCBI Taxonomy" id="586733"/>
    <lineage>
        <taxon>Bacteria</taxon>
        <taxon>Bacillati</taxon>
        <taxon>Bacillota</taxon>
        <taxon>Bacilli</taxon>
        <taxon>Bacillales</taxon>
        <taxon>Staphylococcaceae</taxon>
        <taxon>Staphylococcus</taxon>
    </lineage>
</organism>
<dbReference type="Proteomes" id="UP000242088">
    <property type="component" value="Unassembled WGS sequence"/>
</dbReference>
<dbReference type="Proteomes" id="UP000243350">
    <property type="component" value="Unassembled WGS sequence"/>
</dbReference>
<evidence type="ECO:0000313" key="6">
    <source>
        <dbReference type="Proteomes" id="UP000242547"/>
    </source>
</evidence>
<name>A0A2K4DV15_9STAP</name>
<keyword evidence="1" id="KW-0812">Transmembrane</keyword>
<protein>
    <submittedName>
        <fullName evidence="3">Uncharacterized protein</fullName>
    </submittedName>
</protein>
<feature type="transmembrane region" description="Helical" evidence="1">
    <location>
        <begin position="30"/>
        <end position="52"/>
    </location>
</feature>
<dbReference type="AlphaFoldDB" id="A0A2K4DV15"/>
<dbReference type="EMBL" id="PYZL01000013">
    <property type="protein sequence ID" value="PTE74005.1"/>
    <property type="molecule type" value="Genomic_DNA"/>
</dbReference>
<evidence type="ECO:0000313" key="3">
    <source>
        <dbReference type="EMBL" id="PTF12401.1"/>
    </source>
</evidence>
<dbReference type="Proteomes" id="UP000242547">
    <property type="component" value="Unassembled WGS sequence"/>
</dbReference>
<feature type="transmembrane region" description="Helical" evidence="1">
    <location>
        <begin position="72"/>
        <end position="91"/>
    </location>
</feature>